<evidence type="ECO:0000313" key="3">
    <source>
        <dbReference type="EMBL" id="CAI9539623.1"/>
    </source>
</evidence>
<dbReference type="Pfam" id="PF01248">
    <property type="entry name" value="Ribosomal_L7Ae"/>
    <property type="match status" value="1"/>
</dbReference>
<reference evidence="3" key="1">
    <citation type="submission" date="2023-05" db="EMBL/GenBank/DDBJ databases">
        <authorList>
            <person name="Stuckert A."/>
        </authorList>
    </citation>
    <scope>NUCLEOTIDE SEQUENCE</scope>
</reference>
<evidence type="ECO:0000313" key="4">
    <source>
        <dbReference type="Proteomes" id="UP001162483"/>
    </source>
</evidence>
<dbReference type="EMBL" id="CATNWA010001262">
    <property type="protein sequence ID" value="CAI9539623.1"/>
    <property type="molecule type" value="Genomic_DNA"/>
</dbReference>
<dbReference type="Proteomes" id="UP001162483">
    <property type="component" value="Unassembled WGS sequence"/>
</dbReference>
<evidence type="ECO:0000259" key="2">
    <source>
        <dbReference type="Pfam" id="PF01248"/>
    </source>
</evidence>
<protein>
    <recommendedName>
        <fullName evidence="2">Ribosomal protein eL8/eL30/eS12/Gadd45 domain-containing protein</fullName>
    </recommendedName>
</protein>
<dbReference type="InterPro" id="IPR029064">
    <property type="entry name" value="Ribosomal_eL30-like_sf"/>
</dbReference>
<feature type="domain" description="Ribosomal protein eL8/eL30/eS12/Gadd45" evidence="2">
    <location>
        <begin position="78"/>
        <end position="144"/>
    </location>
</feature>
<feature type="compositionally biased region" description="Basic and acidic residues" evidence="1">
    <location>
        <begin position="50"/>
        <end position="59"/>
    </location>
</feature>
<dbReference type="PANTHER" id="PTHR46948:SF1">
    <property type="entry name" value="RIBONUCLEASE P PROTEIN SUBUNIT P38"/>
    <property type="match status" value="1"/>
</dbReference>
<organism evidence="3 4">
    <name type="scientific">Staurois parvus</name>
    <dbReference type="NCBI Taxonomy" id="386267"/>
    <lineage>
        <taxon>Eukaryota</taxon>
        <taxon>Metazoa</taxon>
        <taxon>Chordata</taxon>
        <taxon>Craniata</taxon>
        <taxon>Vertebrata</taxon>
        <taxon>Euteleostomi</taxon>
        <taxon>Amphibia</taxon>
        <taxon>Batrachia</taxon>
        <taxon>Anura</taxon>
        <taxon>Neobatrachia</taxon>
        <taxon>Ranoidea</taxon>
        <taxon>Ranidae</taxon>
        <taxon>Staurois</taxon>
    </lineage>
</organism>
<dbReference type="SUPFAM" id="SSF55315">
    <property type="entry name" value="L30e-like"/>
    <property type="match status" value="1"/>
</dbReference>
<dbReference type="PANTHER" id="PTHR46948">
    <property type="entry name" value="RIBONUCLEASE P PROTEIN SUBUNIT P38"/>
    <property type="match status" value="1"/>
</dbReference>
<proteinExistence type="predicted"/>
<accession>A0ABN9AVV7</accession>
<evidence type="ECO:0000256" key="1">
    <source>
        <dbReference type="SAM" id="MobiDB-lite"/>
    </source>
</evidence>
<dbReference type="Gene3D" id="3.30.1330.30">
    <property type="match status" value="1"/>
</dbReference>
<dbReference type="InterPro" id="IPR004038">
    <property type="entry name" value="Ribosomal_eL8/eL30/eS12/Gad45"/>
</dbReference>
<name>A0ABN9AVV7_9NEOB</name>
<comment type="caution">
    <text evidence="3">The sequence shown here is derived from an EMBL/GenBank/DDBJ whole genome shotgun (WGS) entry which is preliminary data.</text>
</comment>
<keyword evidence="4" id="KW-1185">Reference proteome</keyword>
<dbReference type="InterPro" id="IPR042848">
    <property type="entry name" value="Rpp38"/>
</dbReference>
<feature type="region of interest" description="Disordered" evidence="1">
    <location>
        <begin position="36"/>
        <end position="59"/>
    </location>
</feature>
<sequence length="172" mass="18952">MPVVGENMQFILKTLTEMFTQVGLKKVEIHKKFIKKGKRSKKENPNGADKIPDLEGEKFDGENAKDETVKSGWTLSDIRKHLAIGINEVTRALEKNEVHLVIVCKSAKPQMIIQHVPELSASRGVTACLLPRLSENVAPVLGLKSVLALGFKKTSDIFFRGSASYRPTGATP</sequence>
<gene>
    <name evidence="3" type="ORF">SPARVUS_LOCUS1620971</name>
</gene>